<keyword evidence="1" id="KW-1133">Transmembrane helix</keyword>
<evidence type="ECO:0000313" key="3">
    <source>
        <dbReference type="Proteomes" id="UP001287356"/>
    </source>
</evidence>
<dbReference type="AlphaFoldDB" id="A0AAE0KA91"/>
<reference evidence="2" key="1">
    <citation type="journal article" date="2023" name="Mol. Phylogenet. Evol.">
        <title>Genome-scale phylogeny and comparative genomics of the fungal order Sordariales.</title>
        <authorList>
            <person name="Hensen N."/>
            <person name="Bonometti L."/>
            <person name="Westerberg I."/>
            <person name="Brannstrom I.O."/>
            <person name="Guillou S."/>
            <person name="Cros-Aarteil S."/>
            <person name="Calhoun S."/>
            <person name="Haridas S."/>
            <person name="Kuo A."/>
            <person name="Mondo S."/>
            <person name="Pangilinan J."/>
            <person name="Riley R."/>
            <person name="LaButti K."/>
            <person name="Andreopoulos B."/>
            <person name="Lipzen A."/>
            <person name="Chen C."/>
            <person name="Yan M."/>
            <person name="Daum C."/>
            <person name="Ng V."/>
            <person name="Clum A."/>
            <person name="Steindorff A."/>
            <person name="Ohm R.A."/>
            <person name="Martin F."/>
            <person name="Silar P."/>
            <person name="Natvig D.O."/>
            <person name="Lalanne C."/>
            <person name="Gautier V."/>
            <person name="Ament-Velasquez S.L."/>
            <person name="Kruys A."/>
            <person name="Hutchinson M.I."/>
            <person name="Powell A.J."/>
            <person name="Barry K."/>
            <person name="Miller A.N."/>
            <person name="Grigoriev I.V."/>
            <person name="Debuchy R."/>
            <person name="Gladieux P."/>
            <person name="Hiltunen Thoren M."/>
            <person name="Johannesson H."/>
        </authorList>
    </citation>
    <scope>NUCLEOTIDE SEQUENCE</scope>
    <source>
        <strain evidence="2">CBS 958.72</strain>
    </source>
</reference>
<name>A0AAE0KA91_9PEZI</name>
<feature type="transmembrane region" description="Helical" evidence="1">
    <location>
        <begin position="47"/>
        <end position="65"/>
    </location>
</feature>
<reference evidence="2" key="2">
    <citation type="submission" date="2023-06" db="EMBL/GenBank/DDBJ databases">
        <authorList>
            <consortium name="Lawrence Berkeley National Laboratory"/>
            <person name="Haridas S."/>
            <person name="Hensen N."/>
            <person name="Bonometti L."/>
            <person name="Westerberg I."/>
            <person name="Brannstrom I.O."/>
            <person name="Guillou S."/>
            <person name="Cros-Aarteil S."/>
            <person name="Calhoun S."/>
            <person name="Kuo A."/>
            <person name="Mondo S."/>
            <person name="Pangilinan J."/>
            <person name="Riley R."/>
            <person name="Labutti K."/>
            <person name="Andreopoulos B."/>
            <person name="Lipzen A."/>
            <person name="Chen C."/>
            <person name="Yanf M."/>
            <person name="Daum C."/>
            <person name="Ng V."/>
            <person name="Clum A."/>
            <person name="Steindorff A."/>
            <person name="Ohm R."/>
            <person name="Martin F."/>
            <person name="Silar P."/>
            <person name="Natvig D."/>
            <person name="Lalanne C."/>
            <person name="Gautier V."/>
            <person name="Ament-Velasquez S.L."/>
            <person name="Kruys A."/>
            <person name="Hutchinson M.I."/>
            <person name="Powell A.J."/>
            <person name="Barry K."/>
            <person name="Miller A.N."/>
            <person name="Grigoriev I.V."/>
            <person name="Debuchy R."/>
            <person name="Gladieux P."/>
            <person name="Thoren M.H."/>
            <person name="Johannesson H."/>
        </authorList>
    </citation>
    <scope>NUCLEOTIDE SEQUENCE</scope>
    <source>
        <strain evidence="2">CBS 958.72</strain>
    </source>
</reference>
<accession>A0AAE0KA91</accession>
<evidence type="ECO:0000313" key="2">
    <source>
        <dbReference type="EMBL" id="KAK3373053.1"/>
    </source>
</evidence>
<protein>
    <submittedName>
        <fullName evidence="2">Uncharacterized protein</fullName>
    </submittedName>
</protein>
<keyword evidence="1" id="KW-0812">Transmembrane</keyword>
<keyword evidence="3" id="KW-1185">Reference proteome</keyword>
<dbReference type="Proteomes" id="UP001287356">
    <property type="component" value="Unassembled WGS sequence"/>
</dbReference>
<keyword evidence="1" id="KW-0472">Membrane</keyword>
<proteinExistence type="predicted"/>
<evidence type="ECO:0000256" key="1">
    <source>
        <dbReference type="SAM" id="Phobius"/>
    </source>
</evidence>
<organism evidence="2 3">
    <name type="scientific">Lasiosphaeria ovina</name>
    <dbReference type="NCBI Taxonomy" id="92902"/>
    <lineage>
        <taxon>Eukaryota</taxon>
        <taxon>Fungi</taxon>
        <taxon>Dikarya</taxon>
        <taxon>Ascomycota</taxon>
        <taxon>Pezizomycotina</taxon>
        <taxon>Sordariomycetes</taxon>
        <taxon>Sordariomycetidae</taxon>
        <taxon>Sordariales</taxon>
        <taxon>Lasiosphaeriaceae</taxon>
        <taxon>Lasiosphaeria</taxon>
    </lineage>
</organism>
<feature type="transmembrane region" description="Helical" evidence="1">
    <location>
        <begin position="21"/>
        <end position="41"/>
    </location>
</feature>
<dbReference type="EMBL" id="JAULSN010000004">
    <property type="protein sequence ID" value="KAK3373053.1"/>
    <property type="molecule type" value="Genomic_DNA"/>
</dbReference>
<sequence length="67" mass="7417">MRGLHFVLGLQKDRIRMEAPFRISCAWVGIAIIWLCLVLWRGAGGDWGTALAFAQVVAASISIYVQL</sequence>
<comment type="caution">
    <text evidence="2">The sequence shown here is derived from an EMBL/GenBank/DDBJ whole genome shotgun (WGS) entry which is preliminary data.</text>
</comment>
<gene>
    <name evidence="2" type="ORF">B0T24DRAFT_249435</name>
</gene>